<dbReference type="EMBL" id="AHAT01025062">
    <property type="status" value="NOT_ANNOTATED_CDS"/>
    <property type="molecule type" value="Genomic_DNA"/>
</dbReference>
<dbReference type="eggNOG" id="ENOG502QR6P">
    <property type="taxonomic scope" value="Eukaryota"/>
</dbReference>
<dbReference type="InParanoid" id="W5M2X7"/>
<reference evidence="3" key="1">
    <citation type="submission" date="2011-12" db="EMBL/GenBank/DDBJ databases">
        <title>The Draft Genome of Lepisosteus oculatus.</title>
        <authorList>
            <consortium name="The Broad Institute Genome Assembly &amp; Analysis Group"/>
            <consortium name="Computational R&amp;D Group"/>
            <consortium name="and Sequencing Platform"/>
            <person name="Di Palma F."/>
            <person name="Alfoldi J."/>
            <person name="Johnson J."/>
            <person name="Berlin A."/>
            <person name="Gnerre S."/>
            <person name="Jaffe D."/>
            <person name="MacCallum I."/>
            <person name="Young S."/>
            <person name="Walker B.J."/>
            <person name="Lander E.S."/>
            <person name="Lindblad-Toh K."/>
        </authorList>
    </citation>
    <scope>NUCLEOTIDE SEQUENCE [LARGE SCALE GENOMIC DNA]</scope>
</reference>
<dbReference type="GeneTree" id="ENSGT00390000006290"/>
<evidence type="ECO:0000256" key="1">
    <source>
        <dbReference type="SAM" id="MobiDB-lite"/>
    </source>
</evidence>
<dbReference type="Bgee" id="ENSLOCG00000002335">
    <property type="expression patterns" value="Expressed in pharyngeal gill and 13 other cell types or tissues"/>
</dbReference>
<proteinExistence type="predicted"/>
<dbReference type="EMBL" id="AHAT01025061">
    <property type="status" value="NOT_ANNOTATED_CDS"/>
    <property type="molecule type" value="Genomic_DNA"/>
</dbReference>
<accession>W5M2X7</accession>
<evidence type="ECO:0000313" key="2">
    <source>
        <dbReference type="Ensembl" id="ENSLOCP00000002735.1"/>
    </source>
</evidence>
<reference evidence="2" key="3">
    <citation type="submission" date="2025-09" db="UniProtKB">
        <authorList>
            <consortium name="Ensembl"/>
        </authorList>
    </citation>
    <scope>IDENTIFICATION</scope>
</reference>
<dbReference type="PANTHER" id="PTHR35083:SF2">
    <property type="entry name" value="CHROMOSOME 17 CXORF38 HOMOLOG"/>
    <property type="match status" value="1"/>
</dbReference>
<dbReference type="Ensembl" id="ENSLOCT00000002741.1">
    <property type="protein sequence ID" value="ENSLOCP00000002735.1"/>
    <property type="gene ID" value="ENSLOCG00000002335.1"/>
</dbReference>
<dbReference type="InterPro" id="IPR027897">
    <property type="entry name" value="DUF4559"/>
</dbReference>
<name>W5M2X7_LEPOC</name>
<organism evidence="2 3">
    <name type="scientific">Lepisosteus oculatus</name>
    <name type="common">Spotted gar</name>
    <dbReference type="NCBI Taxonomy" id="7918"/>
    <lineage>
        <taxon>Eukaryota</taxon>
        <taxon>Metazoa</taxon>
        <taxon>Chordata</taxon>
        <taxon>Craniata</taxon>
        <taxon>Vertebrata</taxon>
        <taxon>Euteleostomi</taxon>
        <taxon>Actinopterygii</taxon>
        <taxon>Neopterygii</taxon>
        <taxon>Holostei</taxon>
        <taxon>Semionotiformes</taxon>
        <taxon>Lepisosteidae</taxon>
        <taxon>Lepisosteus</taxon>
    </lineage>
</organism>
<dbReference type="OMA" id="WPSDAWE"/>
<feature type="region of interest" description="Disordered" evidence="1">
    <location>
        <begin position="300"/>
        <end position="320"/>
    </location>
</feature>
<protein>
    <submittedName>
        <fullName evidence="2">Chromosome X open reading frame 38</fullName>
    </submittedName>
</protein>
<dbReference type="Pfam" id="PF15112">
    <property type="entry name" value="DUF4559"/>
    <property type="match status" value="1"/>
</dbReference>
<dbReference type="Proteomes" id="UP000018468">
    <property type="component" value="Linkage group LG17"/>
</dbReference>
<keyword evidence="3" id="KW-1185">Reference proteome</keyword>
<feature type="compositionally biased region" description="Basic and acidic residues" evidence="1">
    <location>
        <begin position="302"/>
        <end position="320"/>
    </location>
</feature>
<evidence type="ECO:0000313" key="3">
    <source>
        <dbReference type="Proteomes" id="UP000018468"/>
    </source>
</evidence>
<dbReference type="HOGENOM" id="CLU_064748_0_0_1"/>
<sequence length="320" mass="36166">MVHEELSARLNDIGYKNWLKAGYCLLKLRDGLHGFVNNETKTFHGRLIDKNPVLRRGYTCRHGCRPTGNQLHSVCGLCEEWKKEILRHHSYRAAIINWGNCKPWLWPAQHWEVAKAYMPRGQAASAGPGQCDAAALLNLLGCCDHFSFLDQQQVREVSRAFTCSNVLSHFLGVSLISSFFRAHMHKQHSLMHGIHSTESIPLAFDKISHILAVDWSVQIPGADSTDGPEGVFPELGHVSLAETELLRESVKEVLLYSGEVNPLSEQQNLEGLQRLRDFLQSHRDLEERFQAEVQDLQSLELELQKPGDKDSEDNRAKEAG</sequence>
<reference evidence="2" key="2">
    <citation type="submission" date="2025-08" db="UniProtKB">
        <authorList>
            <consortium name="Ensembl"/>
        </authorList>
    </citation>
    <scope>IDENTIFICATION</scope>
</reference>
<dbReference type="STRING" id="7918.ENSLOCP00000002735"/>
<dbReference type="AlphaFoldDB" id="W5M2X7"/>
<dbReference type="PANTHER" id="PTHR35083">
    <property type="entry name" value="RGD1565685 PROTEIN"/>
    <property type="match status" value="1"/>
</dbReference>